<evidence type="ECO:0008006" key="3">
    <source>
        <dbReference type="Google" id="ProtNLM"/>
    </source>
</evidence>
<reference evidence="1 2" key="1">
    <citation type="submission" date="2024-01" db="EMBL/GenBank/DDBJ databases">
        <title>A draft genome for the cacao thread blight pathogen Marasmiellus scandens.</title>
        <authorList>
            <person name="Baruah I.K."/>
            <person name="Leung J."/>
            <person name="Bukari Y."/>
            <person name="Amoako-Attah I."/>
            <person name="Meinhardt L.W."/>
            <person name="Bailey B.A."/>
            <person name="Cohen S.P."/>
        </authorList>
    </citation>
    <scope>NUCLEOTIDE SEQUENCE [LARGE SCALE GENOMIC DNA]</scope>
    <source>
        <strain evidence="1 2">GH-19</strain>
    </source>
</reference>
<dbReference type="EMBL" id="JBANRG010000032">
    <property type="protein sequence ID" value="KAK7450995.1"/>
    <property type="molecule type" value="Genomic_DNA"/>
</dbReference>
<sequence length="467" mass="51954">MYFPSLLIVPQLAGICIILNYLARSLRKYLLKKETILLDLPLLGEAREEANKIKGTAVICGGSIAGLLSARVCHDHFERVIIVEPEAWLCTEDARRHDSWNQKNKRTRIMQYNSTHGNLVPITDGLSRLYPRFEAECRESRISIVPGDFRLSPGGHTILCPHHEYGGSVPSTILAGRRATETLIRRLTLDRKMYPNIEQIVGTVTAVTVDPGNPRYLDKVRIRTDGGLRELDAALVIDCTGPTRAGEKWLRHAGFGGGKVPLNEKLTASYDPQMHYVTFGLTIPPSIATKLPEYEEKKNAPGIFAYKGDASKTSAVCVAAKGESDFVTITCGAWGKMKLPDNLEGAKEHLKAVRSATPIPEWIWKFFDLCQHTEIQSSMRISKVRTPPSFWTHFELASDLPPNWIAIGDSVCIVNPIYGQGGTKAMVGAVSLNSVLHRMHGKNEQTLSVNFSRQFFNLQAQRIAPIW</sequence>
<protein>
    <recommendedName>
        <fullName evidence="3">FAD/NAD(P)-binding domain-containing protein</fullName>
    </recommendedName>
</protein>
<accession>A0ABR1JAB2</accession>
<dbReference type="Proteomes" id="UP001498398">
    <property type="component" value="Unassembled WGS sequence"/>
</dbReference>
<dbReference type="Gene3D" id="3.30.9.100">
    <property type="match status" value="1"/>
</dbReference>
<dbReference type="SUPFAM" id="SSF51905">
    <property type="entry name" value="FAD/NAD(P)-binding domain"/>
    <property type="match status" value="1"/>
</dbReference>
<evidence type="ECO:0000313" key="2">
    <source>
        <dbReference type="Proteomes" id="UP001498398"/>
    </source>
</evidence>
<dbReference type="Gene3D" id="3.50.50.60">
    <property type="entry name" value="FAD/NAD(P)-binding domain"/>
    <property type="match status" value="1"/>
</dbReference>
<dbReference type="InterPro" id="IPR036188">
    <property type="entry name" value="FAD/NAD-bd_sf"/>
</dbReference>
<name>A0ABR1JAB2_9AGAR</name>
<organism evidence="1 2">
    <name type="scientific">Marasmiellus scandens</name>
    <dbReference type="NCBI Taxonomy" id="2682957"/>
    <lineage>
        <taxon>Eukaryota</taxon>
        <taxon>Fungi</taxon>
        <taxon>Dikarya</taxon>
        <taxon>Basidiomycota</taxon>
        <taxon>Agaricomycotina</taxon>
        <taxon>Agaricomycetes</taxon>
        <taxon>Agaricomycetidae</taxon>
        <taxon>Agaricales</taxon>
        <taxon>Marasmiineae</taxon>
        <taxon>Omphalotaceae</taxon>
        <taxon>Marasmiellus</taxon>
    </lineage>
</organism>
<keyword evidence="2" id="KW-1185">Reference proteome</keyword>
<gene>
    <name evidence="1" type="ORF">VKT23_012672</name>
</gene>
<proteinExistence type="predicted"/>
<comment type="caution">
    <text evidence="1">The sequence shown here is derived from an EMBL/GenBank/DDBJ whole genome shotgun (WGS) entry which is preliminary data.</text>
</comment>
<evidence type="ECO:0000313" key="1">
    <source>
        <dbReference type="EMBL" id="KAK7450995.1"/>
    </source>
</evidence>